<accession>A0A6F9DHG3</accession>
<dbReference type="PROSITE" id="PS50026">
    <property type="entry name" value="EGF_3"/>
    <property type="match status" value="1"/>
</dbReference>
<organism evidence="3">
    <name type="scientific">Phallusia mammillata</name>
    <dbReference type="NCBI Taxonomy" id="59560"/>
    <lineage>
        <taxon>Eukaryota</taxon>
        <taxon>Metazoa</taxon>
        <taxon>Chordata</taxon>
        <taxon>Tunicata</taxon>
        <taxon>Ascidiacea</taxon>
        <taxon>Phlebobranchia</taxon>
        <taxon>Ascidiidae</taxon>
        <taxon>Phallusia</taxon>
    </lineage>
</organism>
<feature type="domain" description="EGF-like" evidence="2">
    <location>
        <begin position="163"/>
        <end position="199"/>
    </location>
</feature>
<dbReference type="PROSITE" id="PS00022">
    <property type="entry name" value="EGF_1"/>
    <property type="match status" value="1"/>
</dbReference>
<dbReference type="InterPro" id="IPR000742">
    <property type="entry name" value="EGF"/>
</dbReference>
<dbReference type="PROSITE" id="PS01186">
    <property type="entry name" value="EGF_2"/>
    <property type="match status" value="1"/>
</dbReference>
<comment type="caution">
    <text evidence="1">Lacks conserved residue(s) required for the propagation of feature annotation.</text>
</comment>
<name>A0A6F9DHG3_9ASCI</name>
<proteinExistence type="evidence at transcript level"/>
<dbReference type="AlphaFoldDB" id="A0A6F9DHG3"/>
<keyword evidence="1" id="KW-0245">EGF-like domain</keyword>
<dbReference type="EMBL" id="LR786483">
    <property type="protein sequence ID" value="CAB3261342.1"/>
    <property type="molecule type" value="mRNA"/>
</dbReference>
<protein>
    <submittedName>
        <fullName evidence="3">Uncharacterized protein LOC100176959</fullName>
    </submittedName>
</protein>
<gene>
    <name evidence="3" type="primary">LOC100176959</name>
</gene>
<feature type="disulfide bond" evidence="1">
    <location>
        <begin position="189"/>
        <end position="198"/>
    </location>
</feature>
<evidence type="ECO:0000256" key="1">
    <source>
        <dbReference type="PROSITE-ProRule" id="PRU00076"/>
    </source>
</evidence>
<evidence type="ECO:0000259" key="2">
    <source>
        <dbReference type="PROSITE" id="PS50026"/>
    </source>
</evidence>
<keyword evidence="1" id="KW-1015">Disulfide bond</keyword>
<reference evidence="3" key="1">
    <citation type="submission" date="2020-04" db="EMBL/GenBank/DDBJ databases">
        <authorList>
            <person name="Neveu A P."/>
        </authorList>
    </citation>
    <scope>NUCLEOTIDE SEQUENCE</scope>
    <source>
        <tissue evidence="3">Whole embryo</tissue>
    </source>
</reference>
<sequence length="208" mass="22986">MHDNQYQTAGDRIGINAQAERVCTRASGCRRGTRLFCVAQKFASVLIIFSFLVKVEASFCDPNDPSTCGFGGNCVPARSIAQISLDDIGAERYICECPSMPCYIALPIDAVCGLERGVQKTHFNELCRRSRECLIQAPITPICKGICNEDCRPLTEEACNEEEQLFCNANGGLCVIDRGTQNPQPFCKCYKGFTGDRCLFKSARVFPR</sequence>
<evidence type="ECO:0000313" key="3">
    <source>
        <dbReference type="EMBL" id="CAB3261342.1"/>
    </source>
</evidence>
<dbReference type="Gene3D" id="2.10.25.10">
    <property type="entry name" value="Laminin"/>
    <property type="match status" value="1"/>
</dbReference>